<keyword evidence="2" id="KW-1185">Reference proteome</keyword>
<reference evidence="1 2" key="1">
    <citation type="submission" date="2018-12" db="EMBL/GenBank/DDBJ databases">
        <title>Sequencing of bacterial isolates from soil warming experiment in Harvard Forest, Massachusetts, USA.</title>
        <authorList>
            <person name="Deangelis K."/>
        </authorList>
    </citation>
    <scope>NUCLEOTIDE SEQUENCE [LARGE SCALE GENOMIC DNA]</scope>
    <source>
        <strain evidence="1 2">EB153</strain>
    </source>
</reference>
<name>A0A3R9NVJ1_9BACT</name>
<proteinExistence type="predicted"/>
<dbReference type="RefSeq" id="WP_125483523.1">
    <property type="nucleotide sequence ID" value="NZ_RSDW01000001.1"/>
</dbReference>
<comment type="caution">
    <text evidence="1">The sequence shown here is derived from an EMBL/GenBank/DDBJ whole genome shotgun (WGS) entry which is preliminary data.</text>
</comment>
<organism evidence="1 2">
    <name type="scientific">Edaphobacter aggregans</name>
    <dbReference type="NCBI Taxonomy" id="570835"/>
    <lineage>
        <taxon>Bacteria</taxon>
        <taxon>Pseudomonadati</taxon>
        <taxon>Acidobacteriota</taxon>
        <taxon>Terriglobia</taxon>
        <taxon>Terriglobales</taxon>
        <taxon>Acidobacteriaceae</taxon>
        <taxon>Edaphobacter</taxon>
    </lineage>
</organism>
<accession>A0A3R9NVJ1</accession>
<dbReference type="AlphaFoldDB" id="A0A3R9NVJ1"/>
<sequence>MSVHKCSLCNRPAAWLICEELFCEVDKEKIVNRFGVDFFSMKRLSGLEKDFTVRGRYKQPVQAVSSFSPENSKRK</sequence>
<evidence type="ECO:0000313" key="2">
    <source>
        <dbReference type="Proteomes" id="UP000269669"/>
    </source>
</evidence>
<dbReference type="EMBL" id="RSDW01000001">
    <property type="protein sequence ID" value="RSL14693.1"/>
    <property type="molecule type" value="Genomic_DNA"/>
</dbReference>
<protein>
    <submittedName>
        <fullName evidence="1">Uncharacterized protein</fullName>
    </submittedName>
</protein>
<dbReference type="Proteomes" id="UP000269669">
    <property type="component" value="Unassembled WGS sequence"/>
</dbReference>
<evidence type="ECO:0000313" key="1">
    <source>
        <dbReference type="EMBL" id="RSL14693.1"/>
    </source>
</evidence>
<gene>
    <name evidence="1" type="ORF">EDE15_0155</name>
</gene>